<evidence type="ECO:0000313" key="3">
    <source>
        <dbReference type="Proteomes" id="UP000001491"/>
    </source>
</evidence>
<evidence type="ECO:0000313" key="2">
    <source>
        <dbReference type="EMBL" id="CAT05121.1"/>
    </source>
</evidence>
<dbReference type="HOGENOM" id="CLU_027063_1_0_14"/>
<sequence length="549" mass="63617">MKRKKILIIILLASALAATSFVAGGYFWYNKITAKNKDLKNDFSFKAIFTNQLNKNTNNEDHKFQLNITGKNLLDNLEQEANSKFGNIEAFFSPITNKDLKEVENKKILFPTEYQKFNIDINSNFAVKENNDFFLGSKNSNLFVYNLNIDNPESIILDTSENKKKILNQKGTLLDVKSHHELFPLPYVGFKNKELADQKYENIFQRNIKFLNGTASVLDINSEKALFLTNNHVLDTHKVNYKKISSANARFWNVSVGNFMQWYDNGQSYSVKSNDLLSLFFVKDFLTSKQKKKLLSFDNVVPGSNRVKLDEKQQEIFFFNFFNKYFQIPANFKNFNVDIAIFYFKWSKFLEDINQLASFYQNNNSDLQEFITTNSRIKPIIDNFLQTYQKLVSFWIKISQNPPVKIANTFYKQQSINYKELIALFWPYGTPLKNHFKGIYSAPSPGDITQLAIYFYANNGPGASGSAIFDTKGELQFVNAFGLINNFYDPNIKNDKQYYDNLNTYIPISGGIPLITANYNLKDEIEKFYPSKINKQNIKFLDAPTYQDK</sequence>
<protein>
    <recommendedName>
        <fullName evidence="4">DUF31 domain-containing protein</fullName>
    </recommendedName>
</protein>
<dbReference type="SUPFAM" id="SSF50494">
    <property type="entry name" value="Trypsin-like serine proteases"/>
    <property type="match status" value="1"/>
</dbReference>
<keyword evidence="3" id="KW-1185">Reference proteome</keyword>
<organism evidence="2 3">
    <name type="scientific">Mesomycoplasma conjunctivae (strain ATCC 25834 / NCTC 10147 / HRC/581)</name>
    <name type="common">Mycoplasma conjunctivae</name>
    <dbReference type="NCBI Taxonomy" id="572263"/>
    <lineage>
        <taxon>Bacteria</taxon>
        <taxon>Bacillati</taxon>
        <taxon>Mycoplasmatota</taxon>
        <taxon>Mycoplasmoidales</taxon>
        <taxon>Metamycoplasmataceae</taxon>
        <taxon>Mesomycoplasma</taxon>
    </lineage>
</organism>
<dbReference type="eggNOG" id="ENOG5031Y7Y">
    <property type="taxonomic scope" value="Bacteria"/>
</dbReference>
<evidence type="ECO:0000256" key="1">
    <source>
        <dbReference type="SAM" id="SignalP"/>
    </source>
</evidence>
<dbReference type="KEGG" id="mco:MCJ_004270"/>
<dbReference type="AlphaFoldDB" id="C5J6M1"/>
<gene>
    <name evidence="2" type="ordered locus">MCJ_004270</name>
</gene>
<feature type="signal peptide" evidence="1">
    <location>
        <begin position="1"/>
        <end position="23"/>
    </location>
</feature>
<dbReference type="EMBL" id="FM864216">
    <property type="protein sequence ID" value="CAT05121.1"/>
    <property type="molecule type" value="Genomic_DNA"/>
</dbReference>
<reference evidence="3" key="1">
    <citation type="journal article" date="2009" name="BMC Bioinformatics">
        <title>The Mycoplasma conjunctivae genome sequencing, annotation and analysis.</title>
        <authorList>
            <person name="Calderon-Copete S.P."/>
            <person name="Wigger G."/>
            <person name="Wunderlin C."/>
            <person name="Schmidheini T."/>
            <person name="Frey J."/>
            <person name="Quail M.A."/>
            <person name="Falquet L."/>
        </authorList>
    </citation>
    <scope>NUCLEOTIDE SEQUENCE [LARGE SCALE GENOMIC DNA]</scope>
    <source>
        <strain evidence="3">ATCC 25834 / NCTC 10147 / HRC/581</strain>
    </source>
</reference>
<dbReference type="Proteomes" id="UP000001491">
    <property type="component" value="Chromosome"/>
</dbReference>
<dbReference type="InterPro" id="IPR009003">
    <property type="entry name" value="Peptidase_S1_PA"/>
</dbReference>
<evidence type="ECO:0008006" key="4">
    <source>
        <dbReference type="Google" id="ProtNLM"/>
    </source>
</evidence>
<name>C5J6M1_MESCH</name>
<accession>C5J6M1</accession>
<dbReference type="NCBIfam" id="NF045845">
    <property type="entry name" value="Mhp366_Mhp367_fam"/>
    <property type="match status" value="1"/>
</dbReference>
<feature type="chain" id="PRO_5002953324" description="DUF31 domain-containing protein" evidence="1">
    <location>
        <begin position="24"/>
        <end position="549"/>
    </location>
</feature>
<keyword evidence="1" id="KW-0732">Signal</keyword>
<proteinExistence type="predicted"/>